<comment type="caution">
    <text evidence="4">The sequence shown here is derived from an EMBL/GenBank/DDBJ whole genome shotgun (WGS) entry which is preliminary data.</text>
</comment>
<evidence type="ECO:0000256" key="1">
    <source>
        <dbReference type="ARBA" id="ARBA00006739"/>
    </source>
</evidence>
<reference evidence="4 5" key="1">
    <citation type="journal article" date="2019" name="Int. J. Syst. Evol. Microbiol.">
        <title>The Global Catalogue of Microorganisms (GCM) 10K type strain sequencing project: providing services to taxonomists for standard genome sequencing and annotation.</title>
        <authorList>
            <consortium name="The Broad Institute Genomics Platform"/>
            <consortium name="The Broad Institute Genome Sequencing Center for Infectious Disease"/>
            <person name="Wu L."/>
            <person name="Ma J."/>
        </authorList>
    </citation>
    <scope>NUCLEOTIDE SEQUENCE [LARGE SCALE GENOMIC DNA]</scope>
    <source>
        <strain evidence="4 5">JCM 14322</strain>
    </source>
</reference>
<comment type="similarity">
    <text evidence="1">Belongs to the glycosyltransferase 2 family.</text>
</comment>
<feature type="transmembrane region" description="Helical" evidence="2">
    <location>
        <begin position="282"/>
        <end position="304"/>
    </location>
</feature>
<accession>A0ABN2LZA5</accession>
<keyword evidence="2" id="KW-0812">Transmembrane</keyword>
<organism evidence="4 5">
    <name type="scientific">Agromyces neolithicus</name>
    <dbReference type="NCBI Taxonomy" id="269420"/>
    <lineage>
        <taxon>Bacteria</taxon>
        <taxon>Bacillati</taxon>
        <taxon>Actinomycetota</taxon>
        <taxon>Actinomycetes</taxon>
        <taxon>Micrococcales</taxon>
        <taxon>Microbacteriaceae</taxon>
        <taxon>Agromyces</taxon>
    </lineage>
</organism>
<dbReference type="InterPro" id="IPR001173">
    <property type="entry name" value="Glyco_trans_2-like"/>
</dbReference>
<dbReference type="Proteomes" id="UP001500002">
    <property type="component" value="Unassembled WGS sequence"/>
</dbReference>
<dbReference type="CDD" id="cd04179">
    <property type="entry name" value="DPM_DPG-synthase_like"/>
    <property type="match status" value="1"/>
</dbReference>
<dbReference type="InterPro" id="IPR050256">
    <property type="entry name" value="Glycosyltransferase_2"/>
</dbReference>
<keyword evidence="2" id="KW-1133">Transmembrane helix</keyword>
<protein>
    <recommendedName>
        <fullName evidence="3">Glycosyltransferase 2-like domain-containing protein</fullName>
    </recommendedName>
</protein>
<feature type="domain" description="Glycosyltransferase 2-like" evidence="3">
    <location>
        <begin position="9"/>
        <end position="171"/>
    </location>
</feature>
<dbReference type="PANTHER" id="PTHR48090">
    <property type="entry name" value="UNDECAPRENYL-PHOSPHATE 4-DEOXY-4-FORMAMIDO-L-ARABINOSE TRANSFERASE-RELATED"/>
    <property type="match status" value="1"/>
</dbReference>
<dbReference type="Gene3D" id="3.90.550.10">
    <property type="entry name" value="Spore Coat Polysaccharide Biosynthesis Protein SpsA, Chain A"/>
    <property type="match status" value="1"/>
</dbReference>
<name>A0ABN2LZA5_9MICO</name>
<dbReference type="SUPFAM" id="SSF53448">
    <property type="entry name" value="Nucleotide-diphospho-sugar transferases"/>
    <property type="match status" value="1"/>
</dbReference>
<gene>
    <name evidence="4" type="ORF">GCM10009749_10050</name>
</gene>
<keyword evidence="2" id="KW-0472">Membrane</keyword>
<sequence length="311" mass="33953">MYKGLKVAVVVPAFREANHIARVIESMPAAVDLVFVVDDSSPDDTYAVAVAASDARTHVTRHEVNLGVGGAIVTGHRLALEHGADVSVVMAGDGQMDPDYLPALLDPIADDGYGFAKANRLYSSQSFAGMPAYRVFGNIVLTFLTKVSSGYWDMMDPQNGYTAISRTALERLPLDRLAERYDFENDVLIWLNILNVRVIDVPIPAVYGDEVSSIRLHKVVPRLLATLFRGFWRRFWFKYVLWSFSPIALLAFVGLPLLILGVVTGVWAVAYSASGSGPISTGTWLLAVAPSLVGIQLLLQAFVLDIQSSPR</sequence>
<dbReference type="InterPro" id="IPR029044">
    <property type="entry name" value="Nucleotide-diphossugar_trans"/>
</dbReference>
<evidence type="ECO:0000313" key="4">
    <source>
        <dbReference type="EMBL" id="GAA1803833.1"/>
    </source>
</evidence>
<dbReference type="EMBL" id="BAAANJ010000002">
    <property type="protein sequence ID" value="GAA1803833.1"/>
    <property type="molecule type" value="Genomic_DNA"/>
</dbReference>
<evidence type="ECO:0000256" key="2">
    <source>
        <dbReference type="SAM" id="Phobius"/>
    </source>
</evidence>
<feature type="transmembrane region" description="Helical" evidence="2">
    <location>
        <begin position="239"/>
        <end position="270"/>
    </location>
</feature>
<evidence type="ECO:0000259" key="3">
    <source>
        <dbReference type="Pfam" id="PF00535"/>
    </source>
</evidence>
<evidence type="ECO:0000313" key="5">
    <source>
        <dbReference type="Proteomes" id="UP001500002"/>
    </source>
</evidence>
<dbReference type="Pfam" id="PF00535">
    <property type="entry name" value="Glycos_transf_2"/>
    <property type="match status" value="1"/>
</dbReference>
<keyword evidence="5" id="KW-1185">Reference proteome</keyword>
<proteinExistence type="inferred from homology"/>
<dbReference type="PANTHER" id="PTHR48090:SF7">
    <property type="entry name" value="RFBJ PROTEIN"/>
    <property type="match status" value="1"/>
</dbReference>